<accession>A0A8S1GPW0</accession>
<dbReference type="InterPro" id="IPR050774">
    <property type="entry name" value="KCMF1/Dystrophin"/>
</dbReference>
<keyword evidence="8" id="KW-1185">Reference proteome</keyword>
<dbReference type="PANTHER" id="PTHR12268">
    <property type="entry name" value="E3 UBIQUITIN-PROTEIN LIGASE KCMF1"/>
    <property type="match status" value="1"/>
</dbReference>
<evidence type="ECO:0000313" key="7">
    <source>
        <dbReference type="EMBL" id="CAD6184633.1"/>
    </source>
</evidence>
<comment type="caution">
    <text evidence="7">The sequence shown here is derived from an EMBL/GenBank/DDBJ whole genome shotgun (WGS) entry which is preliminary data.</text>
</comment>
<dbReference type="GO" id="GO:0045202">
    <property type="term" value="C:synapse"/>
    <property type="evidence" value="ECO:0007669"/>
    <property type="project" value="GOC"/>
</dbReference>
<feature type="compositionally biased region" description="Basic and acidic residues" evidence="6">
    <location>
        <begin position="1"/>
        <end position="10"/>
    </location>
</feature>
<evidence type="ECO:0000313" key="8">
    <source>
        <dbReference type="Proteomes" id="UP000835052"/>
    </source>
</evidence>
<organism evidence="7 8">
    <name type="scientific">Caenorhabditis auriculariae</name>
    <dbReference type="NCBI Taxonomy" id="2777116"/>
    <lineage>
        <taxon>Eukaryota</taxon>
        <taxon>Metazoa</taxon>
        <taxon>Ecdysozoa</taxon>
        <taxon>Nematoda</taxon>
        <taxon>Chromadorea</taxon>
        <taxon>Rhabditida</taxon>
        <taxon>Rhabditina</taxon>
        <taxon>Rhabditomorpha</taxon>
        <taxon>Rhabditoidea</taxon>
        <taxon>Rhabditidae</taxon>
        <taxon>Peloderinae</taxon>
        <taxon>Caenorhabditis</taxon>
    </lineage>
</organism>
<dbReference type="EMBL" id="CAJGYM010000001">
    <property type="protein sequence ID" value="CAD6184633.1"/>
    <property type="molecule type" value="Genomic_DNA"/>
</dbReference>
<dbReference type="Proteomes" id="UP000835052">
    <property type="component" value="Unassembled WGS sequence"/>
</dbReference>
<protein>
    <submittedName>
        <fullName evidence="7">Uncharacterized protein</fullName>
    </submittedName>
</protein>
<keyword evidence="4" id="KW-0106">Calcium</keyword>
<feature type="region of interest" description="Disordered" evidence="6">
    <location>
        <begin position="1"/>
        <end position="26"/>
    </location>
</feature>
<feature type="region of interest" description="Disordered" evidence="6">
    <location>
        <begin position="114"/>
        <end position="162"/>
    </location>
</feature>
<evidence type="ECO:0000256" key="5">
    <source>
        <dbReference type="ARBA" id="ARBA00023212"/>
    </source>
</evidence>
<dbReference type="OrthoDB" id="10057795at2759"/>
<dbReference type="GO" id="GO:0005886">
    <property type="term" value="C:plasma membrane"/>
    <property type="evidence" value="ECO:0007669"/>
    <property type="project" value="TreeGrafter"/>
</dbReference>
<comment type="subcellular location">
    <subcellularLocation>
        <location evidence="1">Cell membrane</location>
        <topology evidence="1">Peripheral membrane protein</topology>
        <orientation evidence="1">Cytoplasmic side</orientation>
    </subcellularLocation>
    <subcellularLocation>
        <location evidence="2">Cytoplasm</location>
    </subcellularLocation>
</comment>
<feature type="region of interest" description="Disordered" evidence="6">
    <location>
        <begin position="204"/>
        <end position="252"/>
    </location>
</feature>
<feature type="compositionally biased region" description="Polar residues" evidence="6">
    <location>
        <begin position="204"/>
        <end position="220"/>
    </location>
</feature>
<dbReference type="AlphaFoldDB" id="A0A8S1GPW0"/>
<keyword evidence="3" id="KW-0963">Cytoplasm</keyword>
<evidence type="ECO:0000256" key="1">
    <source>
        <dbReference type="ARBA" id="ARBA00004413"/>
    </source>
</evidence>
<dbReference type="GO" id="GO:0099536">
    <property type="term" value="P:synaptic signaling"/>
    <property type="evidence" value="ECO:0007669"/>
    <property type="project" value="TreeGrafter"/>
</dbReference>
<dbReference type="PANTHER" id="PTHR12268:SF14">
    <property type="entry name" value="DYSTROPHIN-1"/>
    <property type="match status" value="1"/>
</dbReference>
<evidence type="ECO:0000256" key="6">
    <source>
        <dbReference type="SAM" id="MobiDB-lite"/>
    </source>
</evidence>
<sequence>MDRRRPRVGEEGAPLTTPPAKVHNPETDAMNAHTATMAAHLAKVSNEQPAEPAEAYANGGSTAVLNSAPISHVNSHRLQSPLQIIDQVEQMQKDEMDQLLQRLQMENLQLRKELERKKHASTSDINYHSQRRSESRTATLPLRNTNGRSVPSLKSTQSQSDVMDEAKALRVHKQRLEHRSRILEQQNEQLEIQLQRLKKIINQQKESSSVAPSQRATSTLGVADSLWTPEPQTEARDVGDGESQMRGSQMQSLMTACDDLGRAMESLVVSVVYDSEDEEQ</sequence>
<evidence type="ECO:0000256" key="3">
    <source>
        <dbReference type="ARBA" id="ARBA00022490"/>
    </source>
</evidence>
<name>A0A8S1GPW0_9PELO</name>
<keyword evidence="5" id="KW-0206">Cytoskeleton</keyword>
<reference evidence="7" key="1">
    <citation type="submission" date="2020-10" db="EMBL/GenBank/DDBJ databases">
        <authorList>
            <person name="Kikuchi T."/>
        </authorList>
    </citation>
    <scope>NUCLEOTIDE SEQUENCE</scope>
    <source>
        <strain evidence="7">NKZ352</strain>
    </source>
</reference>
<gene>
    <name evidence="7" type="ORF">CAUJ_LOCUS552</name>
</gene>
<evidence type="ECO:0000256" key="2">
    <source>
        <dbReference type="ARBA" id="ARBA00004496"/>
    </source>
</evidence>
<evidence type="ECO:0000256" key="4">
    <source>
        <dbReference type="ARBA" id="ARBA00022837"/>
    </source>
</evidence>
<feature type="compositionally biased region" description="Polar residues" evidence="6">
    <location>
        <begin position="136"/>
        <end position="161"/>
    </location>
</feature>
<proteinExistence type="predicted"/>